<feature type="compositionally biased region" description="Acidic residues" evidence="1">
    <location>
        <begin position="49"/>
        <end position="64"/>
    </location>
</feature>
<dbReference type="Proteomes" id="UP000481153">
    <property type="component" value="Unassembled WGS sequence"/>
</dbReference>
<accession>A0A6G0WH52</accession>
<evidence type="ECO:0000256" key="1">
    <source>
        <dbReference type="SAM" id="MobiDB-lite"/>
    </source>
</evidence>
<dbReference type="VEuPathDB" id="FungiDB:AeMF1_004624"/>
<proteinExistence type="predicted"/>
<feature type="region of interest" description="Disordered" evidence="1">
    <location>
        <begin position="26"/>
        <end position="73"/>
    </location>
</feature>
<dbReference type="EMBL" id="VJMJ01000215">
    <property type="protein sequence ID" value="KAF0726483.1"/>
    <property type="molecule type" value="Genomic_DNA"/>
</dbReference>
<evidence type="ECO:0000313" key="2">
    <source>
        <dbReference type="EMBL" id="KAF0726483.1"/>
    </source>
</evidence>
<gene>
    <name evidence="2" type="ORF">Ae201684_015297</name>
</gene>
<comment type="caution">
    <text evidence="2">The sequence shown here is derived from an EMBL/GenBank/DDBJ whole genome shotgun (WGS) entry which is preliminary data.</text>
</comment>
<dbReference type="InterPro" id="IPR036871">
    <property type="entry name" value="PX_dom_sf"/>
</dbReference>
<dbReference type="Gene3D" id="3.30.1520.10">
    <property type="entry name" value="Phox-like domain"/>
    <property type="match status" value="1"/>
</dbReference>
<reference evidence="2 3" key="1">
    <citation type="submission" date="2019-07" db="EMBL/GenBank/DDBJ databases">
        <title>Genomics analysis of Aphanomyces spp. identifies a new class of oomycete effector associated with host adaptation.</title>
        <authorList>
            <person name="Gaulin E."/>
        </authorList>
    </citation>
    <scope>NUCLEOTIDE SEQUENCE [LARGE SCALE GENOMIC DNA]</scope>
    <source>
        <strain evidence="2 3">ATCC 201684</strain>
    </source>
</reference>
<sequence>MGCSQSTLATEPEVVAPPVLVEVPASVPSSPVKQESAAAPEVNKVVDEPAAEVEEPQPEEEQQPEAEQQPEPTKAFVILEETIVISGVVHYIVQDASGQKIHKRYSAFKQLHDTLCKVEGCEGMPQAGVWTALQRTNQALVAGRRAKFEALMNEWAAIDANKEVLAAFMIE</sequence>
<keyword evidence="3" id="KW-1185">Reference proteome</keyword>
<evidence type="ECO:0000313" key="3">
    <source>
        <dbReference type="Proteomes" id="UP000481153"/>
    </source>
</evidence>
<name>A0A6G0WH52_9STRA</name>
<dbReference type="CDD" id="cd06093">
    <property type="entry name" value="PX_domain"/>
    <property type="match status" value="1"/>
</dbReference>
<dbReference type="GO" id="GO:0035091">
    <property type="term" value="F:phosphatidylinositol binding"/>
    <property type="evidence" value="ECO:0007669"/>
    <property type="project" value="InterPro"/>
</dbReference>
<organism evidence="2 3">
    <name type="scientific">Aphanomyces euteiches</name>
    <dbReference type="NCBI Taxonomy" id="100861"/>
    <lineage>
        <taxon>Eukaryota</taxon>
        <taxon>Sar</taxon>
        <taxon>Stramenopiles</taxon>
        <taxon>Oomycota</taxon>
        <taxon>Saprolegniomycetes</taxon>
        <taxon>Saprolegniales</taxon>
        <taxon>Verrucalvaceae</taxon>
        <taxon>Aphanomyces</taxon>
    </lineage>
</organism>
<protein>
    <recommendedName>
        <fullName evidence="4">PX domain-containing protein</fullName>
    </recommendedName>
</protein>
<dbReference type="AlphaFoldDB" id="A0A6G0WH52"/>
<evidence type="ECO:0008006" key="4">
    <source>
        <dbReference type="Google" id="ProtNLM"/>
    </source>
</evidence>
<dbReference type="SUPFAM" id="SSF64268">
    <property type="entry name" value="PX domain"/>
    <property type="match status" value="1"/>
</dbReference>